<feature type="region of interest" description="Disordered" evidence="1">
    <location>
        <begin position="108"/>
        <end position="137"/>
    </location>
</feature>
<dbReference type="UCSC" id="Y45G5AM.8">
    <property type="organism name" value="c. elegans"/>
</dbReference>
<dbReference type="CTD" id="178818"/>
<dbReference type="RefSeq" id="NP_504161.1">
    <property type="nucleotide sequence ID" value="NM_071760.3"/>
</dbReference>
<sequence length="609" mass="70506">MVISIDVPLKASEEATVKFLLGIVFGSHKKLGLQSNRRECLRHDVLQASKLIHWILRNEKKNRRSLSVACNLVYGNTIVLSTQVARLLHDAIRARDIVAFTSYMAQEEERKRKTREQMEGDNSNKTPKKKRRQAEEFPLAPTPISVALRQNITMPDVLSVHKNDQINVEDDLAAPTMEQLEMMYGMLESENRNTAIDLTFIDRYSFNDARQNVHNLNLNMETDFQRPSDDFIRSQLMTPTKSIPQEEEVFQPATHLKDVLRFAHLPIALDETERRRSMDEEMEEARNSGINTEFLTPQQMNVPRIASEILELDDEVLIPRTIPKAPHSATKNQMAENEGAEEGINYKIPLRDMHHLMEDYSSLHFKDVEPLCRKTSKVMNLKDLLNPIPYYLRKGCNTDMWDLFKVKTRKFDSTIGRHDVSDTEDEDEEAERRNRREAERELLETIDLSQMKFMATPLKEKSPIMTPAHRPEEIEFREELEVPRLEQFEPMNVNPISPRMDEPALLEENWNSKPTWSNPISENIADALTIRANIIHKLNSECPYEVTLDSIIPLAATSRREAARTFYTVLELLKEREIKAIQRDPYGNIDLLLSTDDIEDIDELAMADF</sequence>
<accession>Q95XJ4</accession>
<dbReference type="InterPro" id="IPR036390">
    <property type="entry name" value="WH_DNA-bd_sf"/>
</dbReference>
<dbReference type="Bgee" id="WBGene00021560">
    <property type="expression patterns" value="Expressed in adult organism and 2 other cell types or tissues"/>
</dbReference>
<name>Q95XJ4_CAEEL</name>
<organism evidence="3 4">
    <name type="scientific">Caenorhabditis elegans</name>
    <dbReference type="NCBI Taxonomy" id="6239"/>
    <lineage>
        <taxon>Eukaryota</taxon>
        <taxon>Metazoa</taxon>
        <taxon>Ecdysozoa</taxon>
        <taxon>Nematoda</taxon>
        <taxon>Chromadorea</taxon>
        <taxon>Rhabditida</taxon>
        <taxon>Rhabditina</taxon>
        <taxon>Rhabditomorpha</taxon>
        <taxon>Rhabditoidea</taxon>
        <taxon>Rhabditidae</taxon>
        <taxon>Peloderinae</taxon>
        <taxon>Caenorhabditis</taxon>
    </lineage>
</organism>
<evidence type="ECO:0000313" key="5">
    <source>
        <dbReference type="WormBase" id="Y45G5AM.8a"/>
    </source>
</evidence>
<proteinExistence type="predicted"/>
<dbReference type="PaxDb" id="6239-Y45G5AM.8"/>
<dbReference type="STRING" id="6239.Y45G5AM.8a.1"/>
<evidence type="ECO:0000259" key="2">
    <source>
        <dbReference type="Pfam" id="PF04824"/>
    </source>
</evidence>
<reference evidence="3 4" key="1">
    <citation type="journal article" date="1998" name="Science">
        <title>Genome sequence of the nematode C. elegans: a platform for investigating biology.</title>
        <authorList>
            <consortium name="The C. elegans sequencing consortium"/>
            <person name="Sulson J.E."/>
            <person name="Waterston R."/>
        </authorList>
    </citation>
    <scope>NUCLEOTIDE SEQUENCE [LARGE SCALE GENOMIC DNA]</scope>
    <source>
        <strain evidence="3 4">Bristol N2</strain>
    </source>
</reference>
<dbReference type="InParanoid" id="Q95XJ4"/>
<dbReference type="SUPFAM" id="SSF46785">
    <property type="entry name" value="Winged helix' DNA-binding domain"/>
    <property type="match status" value="1"/>
</dbReference>
<dbReference type="GeneID" id="178818"/>
<feature type="compositionally biased region" description="Basic and acidic residues" evidence="1">
    <location>
        <begin position="108"/>
        <end position="118"/>
    </location>
</feature>
<dbReference type="ExpressionAtlas" id="Q95XJ4">
    <property type="expression patterns" value="baseline"/>
</dbReference>
<dbReference type="AlphaFoldDB" id="Q95XJ4"/>
<dbReference type="GO" id="GO:0051177">
    <property type="term" value="P:meiotic sister chromatid cohesion"/>
    <property type="evidence" value="ECO:0000315"/>
    <property type="project" value="WormBase"/>
</dbReference>
<evidence type="ECO:0000313" key="3">
    <source>
        <dbReference type="EMBL" id="CCD74327.1"/>
    </source>
</evidence>
<dbReference type="OrthoDB" id="5821694at2759"/>
<dbReference type="WormBase" id="Y45G5AM.8a">
    <property type="protein sequence ID" value="CE27409"/>
    <property type="gene ID" value="WBGene00021560"/>
    <property type="gene designation" value="coh-4"/>
</dbReference>
<dbReference type="AGR" id="WB:WBGene00021560"/>
<dbReference type="eggNOG" id="ENOG502TFU3">
    <property type="taxonomic scope" value="Eukaryota"/>
</dbReference>
<dbReference type="Proteomes" id="UP000001940">
    <property type="component" value="Chromosome V"/>
</dbReference>
<evidence type="ECO:0000313" key="4">
    <source>
        <dbReference type="Proteomes" id="UP000001940"/>
    </source>
</evidence>
<evidence type="ECO:0000256" key="1">
    <source>
        <dbReference type="SAM" id="MobiDB-lite"/>
    </source>
</evidence>
<feature type="region of interest" description="Disordered" evidence="1">
    <location>
        <begin position="416"/>
        <end position="438"/>
    </location>
</feature>
<dbReference type="FunCoup" id="Q95XJ4">
    <property type="interactions" value="1364"/>
</dbReference>
<feature type="domain" description="Rad21/Rec8-like protein C-terminal eukaryotic" evidence="2">
    <location>
        <begin position="553"/>
        <end position="595"/>
    </location>
</feature>
<keyword evidence="4" id="KW-1185">Reference proteome</keyword>
<dbReference type="HOGENOM" id="CLU_467119_0_0_1"/>
<dbReference type="OMA" id="IRANIIH"/>
<protein>
    <submittedName>
        <fullName evidence="3">Rad21/Rec8-like protein C-terminal eukaryotic domain-containing protein</fullName>
    </submittedName>
</protein>
<dbReference type="Pfam" id="PF04824">
    <property type="entry name" value="Rad21_Rec8"/>
    <property type="match status" value="1"/>
</dbReference>
<dbReference type="InterPro" id="IPR006909">
    <property type="entry name" value="Rad21/Rec8_C_eu"/>
</dbReference>
<gene>
    <name evidence="3 5" type="primary">coh-4</name>
    <name evidence="3" type="ORF">CELE_Y45G5AM.8</name>
    <name evidence="5" type="ORF">Y45G5AM.8</name>
</gene>
<dbReference type="EMBL" id="BX284605">
    <property type="protein sequence ID" value="CCD74327.1"/>
    <property type="molecule type" value="Genomic_DNA"/>
</dbReference>